<feature type="domain" description="RTG2 C-terminal" evidence="2">
    <location>
        <begin position="354"/>
        <end position="560"/>
    </location>
</feature>
<dbReference type="Pfam" id="PF23566">
    <property type="entry name" value="RTG2_C"/>
    <property type="match status" value="1"/>
</dbReference>
<sequence>MSDTETELISRSLCGIVDIGTNGIRFSISSKSSHHARIMPCVFKDRLGISLYEIQFPYKDSLEQIPIPNDIISEIVNAMKRFKLICEDFGVSEESVRVIATEATRIAINKDQFITAIWKGTGWNVEVLTPEEETRITTYSLVASFNDVNGLYLDLTGGSVQLSWVKCNLNGSGEIEYCHNPITLPYGASVITKRLRLENKITLFNEIKSSFIKQINENWEIPRDMMDMAAKNGGIDLWMRGGGLRSLGHLLLSQNKDYPIQTIINGTSVPFQELESMTDYLFLKGKLPSPPLGKTTKRVFKVSEKRALQLPAVSVLMTALFDVLPKIKTVYFSEGGVREGTLYSYLPRDIRSQNPVVVASRPYAPLLSNKYLDLLMTAIPKNKVPSIVVDLIAPALCNLAFVHASYPKELQPTAALHVATTGIISGCHGISHLIRALIGIALCNRWGGNIPETEELYMQSLENLVLNDSNRMQARRIVWWTKYIGTIMYVICGVHPGGNIRDNVFDFQVIGNNCRLKSTTKKMKELLIDEALLDSSAGTHNESLPKELALSESIGTNKEQNDDYIPPLTQTKTLSTDGNEHYPTEYEVLVNIGKDDLKTSASVRARIITLQKKIRKLSRGNIERVKVHVQVKED</sequence>
<dbReference type="Proteomes" id="UP001306508">
    <property type="component" value="Unassembled WGS sequence"/>
</dbReference>
<gene>
    <name evidence="3" type="ORF">RI543_003858</name>
</gene>
<name>A0AAN7WKM0_9SACH</name>
<evidence type="ECO:0008006" key="5">
    <source>
        <dbReference type="Google" id="ProtNLM"/>
    </source>
</evidence>
<organism evidence="3 4">
    <name type="scientific">Arxiozyma heterogenica</name>
    <dbReference type="NCBI Taxonomy" id="278026"/>
    <lineage>
        <taxon>Eukaryota</taxon>
        <taxon>Fungi</taxon>
        <taxon>Dikarya</taxon>
        <taxon>Ascomycota</taxon>
        <taxon>Saccharomycotina</taxon>
        <taxon>Saccharomycetes</taxon>
        <taxon>Saccharomycetales</taxon>
        <taxon>Saccharomycetaceae</taxon>
        <taxon>Arxiozyma</taxon>
    </lineage>
</organism>
<dbReference type="InterPro" id="IPR003695">
    <property type="entry name" value="Ppx_GppA_N"/>
</dbReference>
<dbReference type="FunFam" id="3.30.420.40:FF:000191">
    <property type="entry name" value="Retrograde regulation protein 2"/>
    <property type="match status" value="1"/>
</dbReference>
<evidence type="ECO:0000313" key="3">
    <source>
        <dbReference type="EMBL" id="KAK5778930.1"/>
    </source>
</evidence>
<accession>A0AAN7WKM0</accession>
<dbReference type="InterPro" id="IPR057512">
    <property type="entry name" value="RTG2_C"/>
</dbReference>
<protein>
    <recommendedName>
        <fullName evidence="5">Ppx/GppA phosphatase domain-containing protein</fullName>
    </recommendedName>
</protein>
<dbReference type="Gene3D" id="3.30.420.40">
    <property type="match status" value="1"/>
</dbReference>
<reference evidence="4" key="1">
    <citation type="submission" date="2023-07" db="EMBL/GenBank/DDBJ databases">
        <title>A draft genome of Kazachstania heterogenica Y-27499.</title>
        <authorList>
            <person name="Donic C."/>
            <person name="Kralova J.S."/>
            <person name="Fidel L."/>
            <person name="Ben-Dor S."/>
            <person name="Jung S."/>
        </authorList>
    </citation>
    <scope>NUCLEOTIDE SEQUENCE [LARGE SCALE GENOMIC DNA]</scope>
    <source>
        <strain evidence="4">Y27499</strain>
    </source>
</reference>
<dbReference type="EMBL" id="JAWIZZ010000051">
    <property type="protein sequence ID" value="KAK5778930.1"/>
    <property type="molecule type" value="Genomic_DNA"/>
</dbReference>
<dbReference type="PANTHER" id="PTHR30005:SF0">
    <property type="entry name" value="RETROGRADE REGULATION PROTEIN 2"/>
    <property type="match status" value="1"/>
</dbReference>
<evidence type="ECO:0000259" key="2">
    <source>
        <dbReference type="Pfam" id="PF23566"/>
    </source>
</evidence>
<comment type="caution">
    <text evidence="3">The sequence shown here is derived from an EMBL/GenBank/DDBJ whole genome shotgun (WGS) entry which is preliminary data.</text>
</comment>
<dbReference type="InterPro" id="IPR050273">
    <property type="entry name" value="GppA/Ppx_hydrolase"/>
</dbReference>
<keyword evidence="4" id="KW-1185">Reference proteome</keyword>
<dbReference type="InterPro" id="IPR043129">
    <property type="entry name" value="ATPase_NBD"/>
</dbReference>
<dbReference type="GO" id="GO:0006357">
    <property type="term" value="P:regulation of transcription by RNA polymerase II"/>
    <property type="evidence" value="ECO:0007669"/>
    <property type="project" value="TreeGrafter"/>
</dbReference>
<dbReference type="Pfam" id="PF02541">
    <property type="entry name" value="Ppx-GppA"/>
    <property type="match status" value="1"/>
</dbReference>
<dbReference type="PANTHER" id="PTHR30005">
    <property type="entry name" value="EXOPOLYPHOSPHATASE"/>
    <property type="match status" value="1"/>
</dbReference>
<evidence type="ECO:0000313" key="4">
    <source>
        <dbReference type="Proteomes" id="UP001306508"/>
    </source>
</evidence>
<dbReference type="SUPFAM" id="SSF53067">
    <property type="entry name" value="Actin-like ATPase domain"/>
    <property type="match status" value="2"/>
</dbReference>
<evidence type="ECO:0000259" key="1">
    <source>
        <dbReference type="Pfam" id="PF02541"/>
    </source>
</evidence>
<dbReference type="AlphaFoldDB" id="A0AAN7WKM0"/>
<feature type="domain" description="Ppx/GppA phosphatase N-terminal" evidence="1">
    <location>
        <begin position="28"/>
        <end position="348"/>
    </location>
</feature>
<dbReference type="Gene3D" id="3.30.420.150">
    <property type="entry name" value="Exopolyphosphatase. Domain 2"/>
    <property type="match status" value="1"/>
</dbReference>
<proteinExistence type="predicted"/>